<dbReference type="InterPro" id="IPR050951">
    <property type="entry name" value="Retrovirus_Pol_polyprotein"/>
</dbReference>
<dbReference type="PANTHER" id="PTHR37984">
    <property type="entry name" value="PROTEIN CBG26694"/>
    <property type="match status" value="1"/>
</dbReference>
<protein>
    <recommendedName>
        <fullName evidence="2">Retrotransposon gag domain-containing protein</fullName>
    </recommendedName>
</protein>
<dbReference type="PANTHER" id="PTHR37984:SF8">
    <property type="entry name" value="CCHC-TYPE DOMAIN-CONTAINING PROTEIN"/>
    <property type="match status" value="1"/>
</dbReference>
<dbReference type="Proteomes" id="UP000499080">
    <property type="component" value="Unassembled WGS sequence"/>
</dbReference>
<keyword evidence="4" id="KW-1185">Reference proteome</keyword>
<proteinExistence type="predicted"/>
<evidence type="ECO:0000313" key="4">
    <source>
        <dbReference type="Proteomes" id="UP000499080"/>
    </source>
</evidence>
<dbReference type="Pfam" id="PF03732">
    <property type="entry name" value="Retrotrans_gag"/>
    <property type="match status" value="1"/>
</dbReference>
<feature type="region of interest" description="Disordered" evidence="1">
    <location>
        <begin position="194"/>
        <end position="216"/>
    </location>
</feature>
<comment type="caution">
    <text evidence="3">The sequence shown here is derived from an EMBL/GenBank/DDBJ whole genome shotgun (WGS) entry which is preliminary data.</text>
</comment>
<dbReference type="AlphaFoldDB" id="A0A4Y2AEJ9"/>
<evidence type="ECO:0000259" key="2">
    <source>
        <dbReference type="Pfam" id="PF03732"/>
    </source>
</evidence>
<dbReference type="InterPro" id="IPR005162">
    <property type="entry name" value="Retrotrans_gag_dom"/>
</dbReference>
<dbReference type="OrthoDB" id="6513927at2759"/>
<sequence length="479" mass="54234">MESLASPPPFRMNSNHVESWKLWKQRFQLYMDATSLNDKPESQKVAILLHVIGEECLEIYNTFNEVSTASMNDILAKFEAYFVPHRNITYERQRLFLLVQREGQSVDDFITELRKQLRNCDYGSLSDSVLVDQLVRGLRESRLRERLLRVPDLDIKNAVDICRAAETSKLQAQVYFTEKRGGIDVIKRFKPSPEVKPRATGQANKFRQPTKRQESSGRKCHYCGSQHVPGRCPAYGKQYRSCGKQNHFSRVCKLKSVSRCYSSWCPNTFLGHCSCKYPPEQFFVGNVSADSMSSSWQAILLINDRQVNFKIDTEAQANIISKKLLNDIYGSGVNVRKTSVKLTTYTGQTIELLGCTTLPVNKDLNSPIIHLDFLVTKNSYQPILGLTASADKLGFIRKCDNANSVNCCKSISNLLCKYNQVFEGFGNLPGKYHIILCENSVPVVSVTRKVAFSLLEPLKAELDRIVKAGVIEKVTEPTD</sequence>
<evidence type="ECO:0000313" key="3">
    <source>
        <dbReference type="EMBL" id="GBL78037.1"/>
    </source>
</evidence>
<name>A0A4Y2AEJ9_ARAVE</name>
<gene>
    <name evidence="3" type="ORF">AVEN_143346_1</name>
</gene>
<feature type="domain" description="Retrotransposon gag" evidence="2">
    <location>
        <begin position="60"/>
        <end position="140"/>
    </location>
</feature>
<organism evidence="3 4">
    <name type="scientific">Araneus ventricosus</name>
    <name type="common">Orbweaver spider</name>
    <name type="synonym">Epeira ventricosa</name>
    <dbReference type="NCBI Taxonomy" id="182803"/>
    <lineage>
        <taxon>Eukaryota</taxon>
        <taxon>Metazoa</taxon>
        <taxon>Ecdysozoa</taxon>
        <taxon>Arthropoda</taxon>
        <taxon>Chelicerata</taxon>
        <taxon>Arachnida</taxon>
        <taxon>Araneae</taxon>
        <taxon>Araneomorphae</taxon>
        <taxon>Entelegynae</taxon>
        <taxon>Araneoidea</taxon>
        <taxon>Araneidae</taxon>
        <taxon>Araneus</taxon>
    </lineage>
</organism>
<dbReference type="EMBL" id="BGPR01000014">
    <property type="protein sequence ID" value="GBL78037.1"/>
    <property type="molecule type" value="Genomic_DNA"/>
</dbReference>
<accession>A0A4Y2AEJ9</accession>
<reference evidence="3 4" key="1">
    <citation type="journal article" date="2019" name="Sci. Rep.">
        <title>Orb-weaving spider Araneus ventricosus genome elucidates the spidroin gene catalogue.</title>
        <authorList>
            <person name="Kono N."/>
            <person name="Nakamura H."/>
            <person name="Ohtoshi R."/>
            <person name="Moran D.A.P."/>
            <person name="Shinohara A."/>
            <person name="Yoshida Y."/>
            <person name="Fujiwara M."/>
            <person name="Mori M."/>
            <person name="Tomita M."/>
            <person name="Arakawa K."/>
        </authorList>
    </citation>
    <scope>NUCLEOTIDE SEQUENCE [LARGE SCALE GENOMIC DNA]</scope>
</reference>
<evidence type="ECO:0000256" key="1">
    <source>
        <dbReference type="SAM" id="MobiDB-lite"/>
    </source>
</evidence>